<accession>A0A6J7WSG2</accession>
<dbReference type="EMBL" id="LR796231">
    <property type="protein sequence ID" value="CAB4128261.1"/>
    <property type="molecule type" value="Genomic_DNA"/>
</dbReference>
<sequence>MANTDKALRQVKKDSATAARVLRTQVPQQPGYNGVVTKKEAGKKVTSNAIRAVSRTDARLEDNSAKGFDQSPRDRQVYKAIGAGRTAQFKSDLERSRAGRLERGIDMPRKGIVGVPKGTI</sequence>
<dbReference type="EMBL" id="LR798275">
    <property type="protein sequence ID" value="CAB5219044.1"/>
    <property type="molecule type" value="Genomic_DNA"/>
</dbReference>
<reference evidence="3" key="1">
    <citation type="submission" date="2020-05" db="EMBL/GenBank/DDBJ databases">
        <authorList>
            <person name="Chiriac C."/>
            <person name="Salcher M."/>
            <person name="Ghai R."/>
            <person name="Kavagutti S V."/>
        </authorList>
    </citation>
    <scope>NUCLEOTIDE SEQUENCE</scope>
</reference>
<protein>
    <submittedName>
        <fullName evidence="3">Uncharacterized protein</fullName>
    </submittedName>
</protein>
<evidence type="ECO:0000256" key="1">
    <source>
        <dbReference type="SAM" id="MobiDB-lite"/>
    </source>
</evidence>
<organism evidence="3">
    <name type="scientific">uncultured Caudovirales phage</name>
    <dbReference type="NCBI Taxonomy" id="2100421"/>
    <lineage>
        <taxon>Viruses</taxon>
        <taxon>Duplodnaviria</taxon>
        <taxon>Heunggongvirae</taxon>
        <taxon>Uroviricota</taxon>
        <taxon>Caudoviricetes</taxon>
        <taxon>Peduoviridae</taxon>
        <taxon>Maltschvirus</taxon>
        <taxon>Maltschvirus maltsch</taxon>
    </lineage>
</organism>
<feature type="compositionally biased region" description="Basic and acidic residues" evidence="1">
    <location>
        <begin position="1"/>
        <end position="15"/>
    </location>
</feature>
<evidence type="ECO:0000313" key="2">
    <source>
        <dbReference type="EMBL" id="CAB4128261.1"/>
    </source>
</evidence>
<evidence type="ECO:0000313" key="3">
    <source>
        <dbReference type="EMBL" id="CAB5219044.1"/>
    </source>
</evidence>
<name>A0A6J7WSG2_9CAUD</name>
<feature type="region of interest" description="Disordered" evidence="1">
    <location>
        <begin position="1"/>
        <end position="50"/>
    </location>
</feature>
<gene>
    <name evidence="2" type="ORF">UFOVP113_31</name>
    <name evidence="3" type="ORF">UFOVP225_18</name>
</gene>
<proteinExistence type="predicted"/>